<proteinExistence type="predicted"/>
<name>A0A2R6P238_9APHY</name>
<dbReference type="EMBL" id="MLYV02000546">
    <property type="protein sequence ID" value="PSR84001.1"/>
    <property type="molecule type" value="Genomic_DNA"/>
</dbReference>
<evidence type="ECO:0000313" key="1">
    <source>
        <dbReference type="EMBL" id="PSR84001.1"/>
    </source>
</evidence>
<dbReference type="AlphaFoldDB" id="A0A2R6P238"/>
<keyword evidence="2" id="KW-1185">Reference proteome</keyword>
<protein>
    <submittedName>
        <fullName evidence="1">Uncharacterized protein</fullName>
    </submittedName>
</protein>
<organism evidence="1 2">
    <name type="scientific">Hermanssonia centrifuga</name>
    <dbReference type="NCBI Taxonomy" id="98765"/>
    <lineage>
        <taxon>Eukaryota</taxon>
        <taxon>Fungi</taxon>
        <taxon>Dikarya</taxon>
        <taxon>Basidiomycota</taxon>
        <taxon>Agaricomycotina</taxon>
        <taxon>Agaricomycetes</taxon>
        <taxon>Polyporales</taxon>
        <taxon>Meruliaceae</taxon>
        <taxon>Hermanssonia</taxon>
    </lineage>
</organism>
<sequence length="114" mass="12778">MSFFDGSRSLASSLAFVESTAGSANISPTPTFYHSSRPSNLKDIQSDVSSFRNVDLEKGEGEHTLADSMVPVPVLEKGVKIVRKESPSLWLRFRTIRYTPYRMVSWVHFVASHN</sequence>
<evidence type="ECO:0000313" key="2">
    <source>
        <dbReference type="Proteomes" id="UP000186601"/>
    </source>
</evidence>
<gene>
    <name evidence="1" type="ORF">PHLCEN_2v5552</name>
</gene>
<comment type="caution">
    <text evidence="1">The sequence shown here is derived from an EMBL/GenBank/DDBJ whole genome shotgun (WGS) entry which is preliminary data.</text>
</comment>
<accession>A0A2R6P238</accession>
<reference evidence="1 2" key="1">
    <citation type="submission" date="2018-02" db="EMBL/GenBank/DDBJ databases">
        <title>Genome sequence of the basidiomycete white-rot fungus Phlebia centrifuga.</title>
        <authorList>
            <person name="Granchi Z."/>
            <person name="Peng M."/>
            <person name="de Vries R.P."/>
            <person name="Hilden K."/>
            <person name="Makela M.R."/>
            <person name="Grigoriev I."/>
            <person name="Riley R."/>
        </authorList>
    </citation>
    <scope>NUCLEOTIDE SEQUENCE [LARGE SCALE GENOMIC DNA]</scope>
    <source>
        <strain evidence="1 2">FBCC195</strain>
    </source>
</reference>
<dbReference type="Proteomes" id="UP000186601">
    <property type="component" value="Unassembled WGS sequence"/>
</dbReference>